<proteinExistence type="predicted"/>
<evidence type="ECO:0000256" key="1">
    <source>
        <dbReference type="SAM" id="SignalP"/>
    </source>
</evidence>
<accession>A0A842CZX2</accession>
<evidence type="ECO:0000313" key="3">
    <source>
        <dbReference type="Proteomes" id="UP000546806"/>
    </source>
</evidence>
<comment type="caution">
    <text evidence="2">The sequence shown here is derived from an EMBL/GenBank/DDBJ whole genome shotgun (WGS) entry which is preliminary data.</text>
</comment>
<dbReference type="AlphaFoldDB" id="A0A842CZX2"/>
<organism evidence="2 3">
    <name type="scientific">Listeria booriae</name>
    <dbReference type="NCBI Taxonomy" id="1552123"/>
    <lineage>
        <taxon>Bacteria</taxon>
        <taxon>Bacillati</taxon>
        <taxon>Bacillota</taxon>
        <taxon>Bacilli</taxon>
        <taxon>Bacillales</taxon>
        <taxon>Listeriaceae</taxon>
        <taxon>Listeria</taxon>
    </lineage>
</organism>
<feature type="signal peptide" evidence="1">
    <location>
        <begin position="1"/>
        <end position="26"/>
    </location>
</feature>
<dbReference type="Proteomes" id="UP000546806">
    <property type="component" value="Unassembled WGS sequence"/>
</dbReference>
<keyword evidence="1" id="KW-0732">Signal</keyword>
<protein>
    <recommendedName>
        <fullName evidence="4">DUF642 domain-containing protein</fullName>
    </recommendedName>
</protein>
<evidence type="ECO:0008006" key="4">
    <source>
        <dbReference type="Google" id="ProtNLM"/>
    </source>
</evidence>
<dbReference type="Gene3D" id="2.60.120.260">
    <property type="entry name" value="Galactose-binding domain-like"/>
    <property type="match status" value="1"/>
</dbReference>
<feature type="chain" id="PRO_5039058524" description="DUF642 domain-containing protein" evidence="1">
    <location>
        <begin position="27"/>
        <end position="152"/>
    </location>
</feature>
<sequence length="152" mass="15937">MTKSKLKKIVSSALVANLIIGSVITALPTQGAAVENAATGNSAEKRLVSNLKANQNLLKNTSFASTSTGIADWSAEQNSNDAMLPSVIAYGTKGSDGWFNFASARTSVRPVGDGSIELHGFANSVAGVSQVINTIPGQTYTISYNYNTTRYT</sequence>
<feature type="non-terminal residue" evidence="2">
    <location>
        <position position="152"/>
    </location>
</feature>
<reference evidence="2 3" key="1">
    <citation type="submission" date="2020-03" db="EMBL/GenBank/DDBJ databases">
        <title>Soil Listeria distribution.</title>
        <authorList>
            <person name="Liao J."/>
            <person name="Wiedmann M."/>
        </authorList>
    </citation>
    <scope>NUCLEOTIDE SEQUENCE [LARGE SCALE GENOMIC DNA]</scope>
    <source>
        <strain evidence="2 3">FSL L7-0435</strain>
    </source>
</reference>
<name>A0A842CZX2_9LIST</name>
<dbReference type="RefSeq" id="WP_185534161.1">
    <property type="nucleotide sequence ID" value="NZ_JAARWW010000049.1"/>
</dbReference>
<evidence type="ECO:0000313" key="2">
    <source>
        <dbReference type="EMBL" id="MBC2005574.1"/>
    </source>
</evidence>
<dbReference type="EMBL" id="JAARWW010000049">
    <property type="protein sequence ID" value="MBC2005574.1"/>
    <property type="molecule type" value="Genomic_DNA"/>
</dbReference>
<gene>
    <name evidence="2" type="ORF">HCA78_17545</name>
</gene>